<dbReference type="GO" id="GO:0016020">
    <property type="term" value="C:membrane"/>
    <property type="evidence" value="ECO:0007669"/>
    <property type="project" value="TreeGrafter"/>
</dbReference>
<proteinExistence type="predicted"/>
<feature type="transmembrane region" description="Helical" evidence="1">
    <location>
        <begin position="290"/>
        <end position="309"/>
    </location>
</feature>
<keyword evidence="3" id="KW-0378">Hydrolase</keyword>
<feature type="transmembrane region" description="Helical" evidence="1">
    <location>
        <begin position="147"/>
        <end position="167"/>
    </location>
</feature>
<evidence type="ECO:0000313" key="4">
    <source>
        <dbReference type="Proteomes" id="UP000190135"/>
    </source>
</evidence>
<feature type="transmembrane region" description="Helical" evidence="1">
    <location>
        <begin position="49"/>
        <end position="69"/>
    </location>
</feature>
<keyword evidence="1" id="KW-1133">Transmembrane helix</keyword>
<protein>
    <submittedName>
        <fullName evidence="3">Peptidoglycan/LPS O-acetylase OafA/YrhL, contains acyltransferase and SGNH-hydrolase domains</fullName>
    </submittedName>
</protein>
<dbReference type="GO" id="GO:0016747">
    <property type="term" value="F:acyltransferase activity, transferring groups other than amino-acyl groups"/>
    <property type="evidence" value="ECO:0007669"/>
    <property type="project" value="InterPro"/>
</dbReference>
<dbReference type="Pfam" id="PF01757">
    <property type="entry name" value="Acyl_transf_3"/>
    <property type="match status" value="1"/>
</dbReference>
<dbReference type="STRING" id="1365950.SAMN05428963_1286"/>
<keyword evidence="4" id="KW-1185">Reference proteome</keyword>
<dbReference type="OrthoDB" id="9796461at2"/>
<feature type="transmembrane region" description="Helical" evidence="1">
    <location>
        <begin position="174"/>
        <end position="192"/>
    </location>
</feature>
<name>A0A1T4TFV3_9HYPH</name>
<feature type="transmembrane region" description="Helical" evidence="1">
    <location>
        <begin position="236"/>
        <end position="254"/>
    </location>
</feature>
<sequence>MAAERPALSNKNASRFSVLDAWRGISALMVVFLHAPVANALVATPFVRHGFLFVDFFFVLSGFVIAHAYQGRIGSGRGAIAFLQARFARVYPLHFLMLMLFLAYELALFAGRGADAAFQGTNSVSAFFANLFLLHAFGTVDGLGWNYPSWSISAEFGAYLVFAALTLVAGRRMVAAFAAVLAVSIVVLFLAVPNMDTTVSFGGLRCLVGFSCGVLLRRLAFPAGVAAPPAPGTRHLWTFAEVAILAAVVSFVTSSGHTRLSLAAPFVFTFAIYGFAHEAGAVSRLLKTRVFQFLGLASYSIYMVHAFIISRMVNVATVVEGRTGWHLMILRDDGAKVFAGSPILTYGVLIALVAATLVASALTWRFIERPFQSWLRPGRRGSATRSVEAISPAPNASRAG</sequence>
<keyword evidence="1" id="KW-0472">Membrane</keyword>
<dbReference type="EMBL" id="FUXL01000028">
    <property type="protein sequence ID" value="SKA39089.1"/>
    <property type="molecule type" value="Genomic_DNA"/>
</dbReference>
<feature type="transmembrane region" description="Helical" evidence="1">
    <location>
        <begin position="21"/>
        <end position="43"/>
    </location>
</feature>
<evidence type="ECO:0000259" key="2">
    <source>
        <dbReference type="Pfam" id="PF01757"/>
    </source>
</evidence>
<keyword evidence="3" id="KW-0808">Transferase</keyword>
<dbReference type="PANTHER" id="PTHR23028:SF131">
    <property type="entry name" value="BLR2367 PROTEIN"/>
    <property type="match status" value="1"/>
</dbReference>
<dbReference type="AlphaFoldDB" id="A0A1T4TFV3"/>
<dbReference type="Proteomes" id="UP000190135">
    <property type="component" value="Unassembled WGS sequence"/>
</dbReference>
<feature type="transmembrane region" description="Helical" evidence="1">
    <location>
        <begin position="260"/>
        <end position="278"/>
    </location>
</feature>
<dbReference type="InterPro" id="IPR050879">
    <property type="entry name" value="Acyltransferase_3"/>
</dbReference>
<feature type="domain" description="Acyltransferase 3" evidence="2">
    <location>
        <begin position="19"/>
        <end position="329"/>
    </location>
</feature>
<organism evidence="3 4">
    <name type="scientific">Consotaella salsifontis</name>
    <dbReference type="NCBI Taxonomy" id="1365950"/>
    <lineage>
        <taxon>Bacteria</taxon>
        <taxon>Pseudomonadati</taxon>
        <taxon>Pseudomonadota</taxon>
        <taxon>Alphaproteobacteria</taxon>
        <taxon>Hyphomicrobiales</taxon>
        <taxon>Aurantimonadaceae</taxon>
        <taxon>Consotaella</taxon>
    </lineage>
</organism>
<dbReference type="PANTHER" id="PTHR23028">
    <property type="entry name" value="ACETYLTRANSFERASE"/>
    <property type="match status" value="1"/>
</dbReference>
<dbReference type="GO" id="GO:0016787">
    <property type="term" value="F:hydrolase activity"/>
    <property type="evidence" value="ECO:0007669"/>
    <property type="project" value="UniProtKB-KW"/>
</dbReference>
<dbReference type="InterPro" id="IPR002656">
    <property type="entry name" value="Acyl_transf_3_dom"/>
</dbReference>
<dbReference type="GO" id="GO:0000271">
    <property type="term" value="P:polysaccharide biosynthetic process"/>
    <property type="evidence" value="ECO:0007669"/>
    <property type="project" value="TreeGrafter"/>
</dbReference>
<evidence type="ECO:0000313" key="3">
    <source>
        <dbReference type="EMBL" id="SKA39089.1"/>
    </source>
</evidence>
<reference evidence="3 4" key="1">
    <citation type="submission" date="2017-02" db="EMBL/GenBank/DDBJ databases">
        <authorList>
            <person name="Peterson S.W."/>
        </authorList>
    </citation>
    <scope>NUCLEOTIDE SEQUENCE [LARGE SCALE GENOMIC DNA]</scope>
    <source>
        <strain evidence="3 4">USBA 369</strain>
    </source>
</reference>
<accession>A0A1T4TFV3</accession>
<feature type="transmembrane region" description="Helical" evidence="1">
    <location>
        <begin position="343"/>
        <end position="367"/>
    </location>
</feature>
<gene>
    <name evidence="3" type="ORF">SAMN05428963_1286</name>
</gene>
<evidence type="ECO:0000256" key="1">
    <source>
        <dbReference type="SAM" id="Phobius"/>
    </source>
</evidence>
<dbReference type="RefSeq" id="WP_078710489.1">
    <property type="nucleotide sequence ID" value="NZ_FUXL01000028.1"/>
</dbReference>
<keyword evidence="3" id="KW-0012">Acyltransferase</keyword>
<feature type="transmembrane region" description="Helical" evidence="1">
    <location>
        <begin position="198"/>
        <end position="216"/>
    </location>
</feature>
<keyword evidence="1" id="KW-0812">Transmembrane</keyword>
<feature type="transmembrane region" description="Helical" evidence="1">
    <location>
        <begin position="90"/>
        <end position="110"/>
    </location>
</feature>